<proteinExistence type="predicted"/>
<sequence length="110" mass="12896">MSKRLTVTKNCSLQIQNVQSQDAGLFYCRQYNKSGHLLSDDPSFENYVYNYYNNYYNDNYYNDNYSNDNYYNDNSEKEWRKRHRMAVGSDGGCSGCSQYCGSGGMEETQR</sequence>
<dbReference type="Proteomes" id="UP001460270">
    <property type="component" value="Unassembled WGS sequence"/>
</dbReference>
<comment type="caution">
    <text evidence="1">The sequence shown here is derived from an EMBL/GenBank/DDBJ whole genome shotgun (WGS) entry which is preliminary data.</text>
</comment>
<dbReference type="InterPro" id="IPR013783">
    <property type="entry name" value="Ig-like_fold"/>
</dbReference>
<keyword evidence="2" id="KW-1185">Reference proteome</keyword>
<evidence type="ECO:0000313" key="1">
    <source>
        <dbReference type="EMBL" id="KAK7893359.1"/>
    </source>
</evidence>
<organism evidence="1 2">
    <name type="scientific">Mugilogobius chulae</name>
    <name type="common">yellowstripe goby</name>
    <dbReference type="NCBI Taxonomy" id="88201"/>
    <lineage>
        <taxon>Eukaryota</taxon>
        <taxon>Metazoa</taxon>
        <taxon>Chordata</taxon>
        <taxon>Craniata</taxon>
        <taxon>Vertebrata</taxon>
        <taxon>Euteleostomi</taxon>
        <taxon>Actinopterygii</taxon>
        <taxon>Neopterygii</taxon>
        <taxon>Teleostei</taxon>
        <taxon>Neoteleostei</taxon>
        <taxon>Acanthomorphata</taxon>
        <taxon>Gobiaria</taxon>
        <taxon>Gobiiformes</taxon>
        <taxon>Gobioidei</taxon>
        <taxon>Gobiidae</taxon>
        <taxon>Gobionellinae</taxon>
        <taxon>Mugilogobius</taxon>
    </lineage>
</organism>
<dbReference type="InterPro" id="IPR036179">
    <property type="entry name" value="Ig-like_dom_sf"/>
</dbReference>
<evidence type="ECO:0000313" key="2">
    <source>
        <dbReference type="Proteomes" id="UP001460270"/>
    </source>
</evidence>
<dbReference type="Gene3D" id="2.60.40.10">
    <property type="entry name" value="Immunoglobulins"/>
    <property type="match status" value="1"/>
</dbReference>
<dbReference type="SUPFAM" id="SSF48726">
    <property type="entry name" value="Immunoglobulin"/>
    <property type="match status" value="1"/>
</dbReference>
<dbReference type="AlphaFoldDB" id="A0AAW0NJH7"/>
<name>A0AAW0NJH7_9GOBI</name>
<accession>A0AAW0NJH7</accession>
<reference evidence="2" key="1">
    <citation type="submission" date="2024-04" db="EMBL/GenBank/DDBJ databases">
        <title>Salinicola lusitanus LLJ914,a marine bacterium isolated from the Okinawa Trough.</title>
        <authorList>
            <person name="Li J."/>
        </authorList>
    </citation>
    <scope>NUCLEOTIDE SEQUENCE [LARGE SCALE GENOMIC DNA]</scope>
</reference>
<dbReference type="EMBL" id="JBBPFD010000016">
    <property type="protein sequence ID" value="KAK7893359.1"/>
    <property type="molecule type" value="Genomic_DNA"/>
</dbReference>
<gene>
    <name evidence="1" type="ORF">WMY93_022511</name>
</gene>
<protein>
    <submittedName>
        <fullName evidence="1">Uncharacterized protein</fullName>
    </submittedName>
</protein>